<dbReference type="PANTHER" id="PTHR10204">
    <property type="entry name" value="NAD P H OXIDOREDUCTASE-RELATED"/>
    <property type="match status" value="1"/>
</dbReference>
<proteinExistence type="inferred from homology"/>
<dbReference type="AlphaFoldDB" id="A0A9X1XKR1"/>
<dbReference type="Gene3D" id="3.40.50.360">
    <property type="match status" value="1"/>
</dbReference>
<name>A0A9X1XKR1_9VIBR</name>
<dbReference type="SUPFAM" id="SSF52218">
    <property type="entry name" value="Flavoproteins"/>
    <property type="match status" value="1"/>
</dbReference>
<dbReference type="RefSeq" id="WP_248009307.1">
    <property type="nucleotide sequence ID" value="NZ_JAJHVV010000007.1"/>
</dbReference>
<organism evidence="4 5">
    <name type="scientific">Vibrio amylolyticus</name>
    <dbReference type="NCBI Taxonomy" id="2847292"/>
    <lineage>
        <taxon>Bacteria</taxon>
        <taxon>Pseudomonadati</taxon>
        <taxon>Pseudomonadota</taxon>
        <taxon>Gammaproteobacteria</taxon>
        <taxon>Vibrionales</taxon>
        <taxon>Vibrionaceae</taxon>
        <taxon>Vibrio</taxon>
    </lineage>
</organism>
<dbReference type="Pfam" id="PF02525">
    <property type="entry name" value="Flavodoxin_2"/>
    <property type="match status" value="1"/>
</dbReference>
<dbReference type="GO" id="GO:0005829">
    <property type="term" value="C:cytosol"/>
    <property type="evidence" value="ECO:0007669"/>
    <property type="project" value="TreeGrafter"/>
</dbReference>
<evidence type="ECO:0000313" key="4">
    <source>
        <dbReference type="EMBL" id="MCK6264236.1"/>
    </source>
</evidence>
<comment type="caution">
    <text evidence="4">The sequence shown here is derived from an EMBL/GenBank/DDBJ whole genome shotgun (WGS) entry which is preliminary data.</text>
</comment>
<reference evidence="4" key="1">
    <citation type="submission" date="2021-11" db="EMBL/GenBank/DDBJ databases">
        <title>Vibrio ZSDE26 sp. nov. and Vibrio ZSDZ34 sp. nov., isolated from coastal seawater in Qingdao.</title>
        <authorList>
            <person name="Zhang P."/>
        </authorList>
    </citation>
    <scope>NUCLEOTIDE SEQUENCE</scope>
    <source>
        <strain evidence="4">ZSDE26</strain>
    </source>
</reference>
<sequence length="193" mass="22123">MKCLVVLAHPLENSLCRHLSNKTVVHLDSKGYEITVKNLYQDEFDPVLSQSERNSYYANPFDSTRLIDDIAQLRDAESLVLIFPTWWFGFPAILKGWFDRVWAPGHAYDHASDLGAITPRLDNLKEVKVLTTLGSPWWVDTFVLWKPVKRILKFALLGECTKGCTFKMLSFYKSESASTSRVERFVGKIKATF</sequence>
<dbReference type="EMBL" id="JAJHVV010000007">
    <property type="protein sequence ID" value="MCK6264236.1"/>
    <property type="molecule type" value="Genomic_DNA"/>
</dbReference>
<keyword evidence="5" id="KW-1185">Reference proteome</keyword>
<keyword evidence="2" id="KW-0560">Oxidoreductase</keyword>
<evidence type="ECO:0000256" key="2">
    <source>
        <dbReference type="ARBA" id="ARBA00023002"/>
    </source>
</evidence>
<dbReference type="InterPro" id="IPR029039">
    <property type="entry name" value="Flavoprotein-like_sf"/>
</dbReference>
<evidence type="ECO:0000313" key="5">
    <source>
        <dbReference type="Proteomes" id="UP001139559"/>
    </source>
</evidence>
<dbReference type="Proteomes" id="UP001139559">
    <property type="component" value="Unassembled WGS sequence"/>
</dbReference>
<evidence type="ECO:0000259" key="3">
    <source>
        <dbReference type="Pfam" id="PF02525"/>
    </source>
</evidence>
<protein>
    <submittedName>
        <fullName evidence="4">NAD(P)H-dependent oxidoreductase</fullName>
    </submittedName>
</protein>
<accession>A0A9X1XKR1</accession>
<comment type="similarity">
    <text evidence="1">Belongs to the NAD(P)H dehydrogenase (quinone) family.</text>
</comment>
<dbReference type="PANTHER" id="PTHR10204:SF34">
    <property type="entry name" value="NAD(P)H DEHYDROGENASE [QUINONE] 1 ISOFORM 1"/>
    <property type="match status" value="1"/>
</dbReference>
<evidence type="ECO:0000256" key="1">
    <source>
        <dbReference type="ARBA" id="ARBA00006252"/>
    </source>
</evidence>
<dbReference type="InterPro" id="IPR051545">
    <property type="entry name" value="NAD(P)H_dehydrogenase_qn"/>
</dbReference>
<dbReference type="InterPro" id="IPR003680">
    <property type="entry name" value="Flavodoxin_fold"/>
</dbReference>
<dbReference type="GO" id="GO:0003955">
    <property type="term" value="F:NAD(P)H dehydrogenase (quinone) activity"/>
    <property type="evidence" value="ECO:0007669"/>
    <property type="project" value="TreeGrafter"/>
</dbReference>
<gene>
    <name evidence="4" type="ORF">KP803_13225</name>
</gene>
<feature type="domain" description="Flavodoxin-like fold" evidence="3">
    <location>
        <begin position="1"/>
        <end position="138"/>
    </location>
</feature>